<dbReference type="PATRIC" id="fig|28084.5.peg.2586"/>
<dbReference type="EMBL" id="LNXW01000013">
    <property type="protein sequence ID" value="KTC80370.1"/>
    <property type="molecule type" value="Genomic_DNA"/>
</dbReference>
<dbReference type="EC" id="1.15.1.1" evidence="2"/>
<dbReference type="Proteomes" id="UP000054921">
    <property type="component" value="Unassembled WGS sequence"/>
</dbReference>
<keyword evidence="8" id="KW-1185">Reference proteome</keyword>
<dbReference type="PANTHER" id="PTHR10003">
    <property type="entry name" value="SUPEROXIDE DISMUTASE CU-ZN -RELATED"/>
    <property type="match status" value="1"/>
</dbReference>
<comment type="cofactor">
    <cofactor evidence="2">
        <name>Zn(2+)</name>
        <dbReference type="ChEBI" id="CHEBI:29105"/>
    </cofactor>
    <text evidence="2">Binds 1 zinc ion per subunit.</text>
</comment>
<dbReference type="GO" id="GO:0005507">
    <property type="term" value="F:copper ion binding"/>
    <property type="evidence" value="ECO:0007669"/>
    <property type="project" value="InterPro"/>
</dbReference>
<evidence type="ECO:0000256" key="2">
    <source>
        <dbReference type="RuleBase" id="RU000393"/>
    </source>
</evidence>
<dbReference type="STRING" id="28084.Lche_2390"/>
<comment type="function">
    <text evidence="2">Destroys radicals which are normally produced within the cells and which are toxic to biological systems.</text>
</comment>
<dbReference type="CDD" id="cd00305">
    <property type="entry name" value="Cu-Zn_Superoxide_Dismutase"/>
    <property type="match status" value="1"/>
</dbReference>
<dbReference type="InterPro" id="IPR024134">
    <property type="entry name" value="SOD_Cu/Zn_/chaperone"/>
</dbReference>
<keyword evidence="2" id="KW-0479">Metal-binding</keyword>
<keyword evidence="2" id="KW-0862">Zinc</keyword>
<keyword evidence="3" id="KW-0732">Signal</keyword>
<feature type="chain" id="PRO_5030019492" description="Superoxide dismutase [Cu-Zn]" evidence="3">
    <location>
        <begin position="26"/>
        <end position="166"/>
    </location>
</feature>
<feature type="signal peptide" evidence="3">
    <location>
        <begin position="1"/>
        <end position="25"/>
    </location>
</feature>
<dbReference type="Pfam" id="PF00080">
    <property type="entry name" value="Sod_Cu"/>
    <property type="match status" value="1"/>
</dbReference>
<keyword evidence="2 5" id="KW-0560">Oxidoreductase</keyword>
<reference evidence="5 7" key="1">
    <citation type="submission" date="2015-11" db="EMBL/GenBank/DDBJ databases">
        <title>Genomic analysis of 38 Legionella species identifies large and diverse effector repertoires.</title>
        <authorList>
            <person name="Burstein D."/>
            <person name="Amaro F."/>
            <person name="Zusman T."/>
            <person name="Lifshitz Z."/>
            <person name="Cohen O."/>
            <person name="Gilbert J.A."/>
            <person name="Pupko T."/>
            <person name="Shuman H.A."/>
            <person name="Segal G."/>
        </authorList>
    </citation>
    <scope>NUCLEOTIDE SEQUENCE [LARGE SCALE GENOMIC DNA]</scope>
    <source>
        <strain evidence="5 7">ORW</strain>
    </source>
</reference>
<comment type="similarity">
    <text evidence="1 2">Belongs to the Cu-Zn superoxide dismutase family.</text>
</comment>
<dbReference type="PROSITE" id="PS00332">
    <property type="entry name" value="SOD_CU_ZN_2"/>
    <property type="match status" value="1"/>
</dbReference>
<organism evidence="5 7">
    <name type="scientific">Legionella cherrii</name>
    <dbReference type="NCBI Taxonomy" id="28084"/>
    <lineage>
        <taxon>Bacteria</taxon>
        <taxon>Pseudomonadati</taxon>
        <taxon>Pseudomonadota</taxon>
        <taxon>Gammaproteobacteria</taxon>
        <taxon>Legionellales</taxon>
        <taxon>Legionellaceae</taxon>
        <taxon>Legionella</taxon>
    </lineage>
</organism>
<dbReference type="PROSITE" id="PS00087">
    <property type="entry name" value="SOD_CU_ZN_1"/>
    <property type="match status" value="1"/>
</dbReference>
<accession>A0A0W0SAL1</accession>
<dbReference type="OrthoDB" id="5431326at2"/>
<evidence type="ECO:0000313" key="8">
    <source>
        <dbReference type="Proteomes" id="UP000277577"/>
    </source>
</evidence>
<dbReference type="Gene3D" id="2.60.40.200">
    <property type="entry name" value="Superoxide dismutase, copper/zinc binding domain"/>
    <property type="match status" value="1"/>
</dbReference>
<dbReference type="InterPro" id="IPR018152">
    <property type="entry name" value="SOD_Cu/Zn_BS"/>
</dbReference>
<evidence type="ECO:0000313" key="5">
    <source>
        <dbReference type="EMBL" id="KTC80370.1"/>
    </source>
</evidence>
<dbReference type="GO" id="GO:0004784">
    <property type="term" value="F:superoxide dismutase activity"/>
    <property type="evidence" value="ECO:0007669"/>
    <property type="project" value="UniProtKB-EC"/>
</dbReference>
<dbReference type="SUPFAM" id="SSF49329">
    <property type="entry name" value="Cu,Zn superoxide dismutase-like"/>
    <property type="match status" value="1"/>
</dbReference>
<dbReference type="EMBL" id="LR134173">
    <property type="protein sequence ID" value="VEB39016.1"/>
    <property type="molecule type" value="Genomic_DNA"/>
</dbReference>
<feature type="domain" description="Superoxide dismutase copper/zinc binding" evidence="4">
    <location>
        <begin position="41"/>
        <end position="164"/>
    </location>
</feature>
<dbReference type="Proteomes" id="UP000277577">
    <property type="component" value="Chromosome"/>
</dbReference>
<gene>
    <name evidence="5" type="primary">sodC</name>
    <name evidence="5" type="ORF">Lche_2390</name>
    <name evidence="6" type="ORF">NCTC11976_03032</name>
</gene>
<evidence type="ECO:0000256" key="1">
    <source>
        <dbReference type="ARBA" id="ARBA00010457"/>
    </source>
</evidence>
<comment type="cofactor">
    <cofactor evidence="2">
        <name>Cu cation</name>
        <dbReference type="ChEBI" id="CHEBI:23378"/>
    </cofactor>
    <text evidence="2">Binds 1 copper ion per subunit.</text>
</comment>
<proteinExistence type="inferred from homology"/>
<sequence length="166" mass="17259">MKKNKQKEQMIMGALLLFIASIATADTVTSDIANTDGTAIGTVVFEDSQYGLLIKPQLTGLPAGTHGFHIHQHPDCGDHAKNAGAHLDPSNTNKHLGPYGEGHLGDLPVLIVDNNGTANTPTLAPRLKTKDIKGHAIMVHAGGDNYSDNPPLGGGGDRIACGKIAG</sequence>
<dbReference type="AlphaFoldDB" id="A0A0W0SAL1"/>
<dbReference type="InterPro" id="IPR001424">
    <property type="entry name" value="SOD_Cu_Zn_dom"/>
</dbReference>
<evidence type="ECO:0000313" key="7">
    <source>
        <dbReference type="Proteomes" id="UP000054921"/>
    </source>
</evidence>
<dbReference type="InterPro" id="IPR036423">
    <property type="entry name" value="SOD-like_Cu/Zn_dom_sf"/>
</dbReference>
<evidence type="ECO:0000256" key="3">
    <source>
        <dbReference type="SAM" id="SignalP"/>
    </source>
</evidence>
<reference evidence="6 8" key="2">
    <citation type="submission" date="2018-12" db="EMBL/GenBank/DDBJ databases">
        <authorList>
            <consortium name="Pathogen Informatics"/>
        </authorList>
    </citation>
    <scope>NUCLEOTIDE SEQUENCE [LARGE SCALE GENOMIC DNA]</scope>
    <source>
        <strain evidence="6 8">NCTC11976</strain>
    </source>
</reference>
<evidence type="ECO:0000313" key="6">
    <source>
        <dbReference type="EMBL" id="VEB39016.1"/>
    </source>
</evidence>
<name>A0A0W0SAL1_9GAMM</name>
<comment type="catalytic activity">
    <reaction evidence="2">
        <text>2 superoxide + 2 H(+) = H2O2 + O2</text>
        <dbReference type="Rhea" id="RHEA:20696"/>
        <dbReference type="ChEBI" id="CHEBI:15378"/>
        <dbReference type="ChEBI" id="CHEBI:15379"/>
        <dbReference type="ChEBI" id="CHEBI:16240"/>
        <dbReference type="ChEBI" id="CHEBI:18421"/>
        <dbReference type="EC" id="1.15.1.1"/>
    </reaction>
</comment>
<evidence type="ECO:0000259" key="4">
    <source>
        <dbReference type="Pfam" id="PF00080"/>
    </source>
</evidence>
<dbReference type="RefSeq" id="WP_028379882.1">
    <property type="nucleotide sequence ID" value="NZ_CAAAIT010000001.1"/>
</dbReference>
<dbReference type="PRINTS" id="PR00068">
    <property type="entry name" value="CUZNDISMTASE"/>
</dbReference>
<protein>
    <recommendedName>
        <fullName evidence="2">Superoxide dismutase [Cu-Zn]</fullName>
        <ecNumber evidence="2">1.15.1.1</ecNumber>
    </recommendedName>
</protein>
<keyword evidence="2" id="KW-0186">Copper</keyword>